<evidence type="ECO:0000313" key="2">
    <source>
        <dbReference type="EMBL" id="SJL16376.1"/>
    </source>
</evidence>
<dbReference type="AlphaFoldDB" id="A0A284S5Y8"/>
<sequence>MHGDGGGYSRAGKFSGVLKRRLTLEGLHEFHEPRDRLSPFTQLTTGRGRDGVDGRDKLCSTSTECARFIVHLSFETDVGAHTERSVCAGSAEHHYARGTRREMDLRGSRPDVPFPSAASSAGHDSPLTKRLGTRVSSLDVTHLEKGRAFTVGTEERKMHREGTIPCPLLRFKTCAGSWDDMRREMDVRETSDESKHQRSTV</sequence>
<name>A0A284S5Y8_ARMOS</name>
<protein>
    <submittedName>
        <fullName evidence="2">Uncharacterized protein</fullName>
    </submittedName>
</protein>
<dbReference type="OrthoDB" id="10424711at2759"/>
<reference evidence="3" key="1">
    <citation type="journal article" date="2017" name="Nat. Ecol. Evol.">
        <title>Genome expansion and lineage-specific genetic innovations in the forest pathogenic fungi Armillaria.</title>
        <authorList>
            <person name="Sipos G."/>
            <person name="Prasanna A.N."/>
            <person name="Walter M.C."/>
            <person name="O'Connor E."/>
            <person name="Balint B."/>
            <person name="Krizsan K."/>
            <person name="Kiss B."/>
            <person name="Hess J."/>
            <person name="Varga T."/>
            <person name="Slot J."/>
            <person name="Riley R."/>
            <person name="Boka B."/>
            <person name="Rigling D."/>
            <person name="Barry K."/>
            <person name="Lee J."/>
            <person name="Mihaltcheva S."/>
            <person name="LaButti K."/>
            <person name="Lipzen A."/>
            <person name="Waldron R."/>
            <person name="Moloney N.M."/>
            <person name="Sperisen C."/>
            <person name="Kredics L."/>
            <person name="Vagvoelgyi C."/>
            <person name="Patrignani A."/>
            <person name="Fitzpatrick D."/>
            <person name="Nagy I."/>
            <person name="Doyle S."/>
            <person name="Anderson J.B."/>
            <person name="Grigoriev I.V."/>
            <person name="Gueldener U."/>
            <person name="Muensterkoetter M."/>
            <person name="Nagy L.G."/>
        </authorList>
    </citation>
    <scope>NUCLEOTIDE SEQUENCE [LARGE SCALE GENOMIC DNA]</scope>
    <source>
        <strain evidence="3">C18/9</strain>
    </source>
</reference>
<dbReference type="Proteomes" id="UP000219338">
    <property type="component" value="Unassembled WGS sequence"/>
</dbReference>
<dbReference type="EMBL" id="FUEG01000034">
    <property type="protein sequence ID" value="SJL16376.1"/>
    <property type="molecule type" value="Genomic_DNA"/>
</dbReference>
<feature type="region of interest" description="Disordered" evidence="1">
    <location>
        <begin position="96"/>
        <end position="133"/>
    </location>
</feature>
<evidence type="ECO:0000313" key="3">
    <source>
        <dbReference type="Proteomes" id="UP000219338"/>
    </source>
</evidence>
<evidence type="ECO:0000256" key="1">
    <source>
        <dbReference type="SAM" id="MobiDB-lite"/>
    </source>
</evidence>
<organism evidence="2 3">
    <name type="scientific">Armillaria ostoyae</name>
    <name type="common">Armillaria root rot fungus</name>
    <dbReference type="NCBI Taxonomy" id="47428"/>
    <lineage>
        <taxon>Eukaryota</taxon>
        <taxon>Fungi</taxon>
        <taxon>Dikarya</taxon>
        <taxon>Basidiomycota</taxon>
        <taxon>Agaricomycotina</taxon>
        <taxon>Agaricomycetes</taxon>
        <taxon>Agaricomycetidae</taxon>
        <taxon>Agaricales</taxon>
        <taxon>Marasmiineae</taxon>
        <taxon>Physalacriaceae</taxon>
        <taxon>Armillaria</taxon>
    </lineage>
</organism>
<keyword evidence="3" id="KW-1185">Reference proteome</keyword>
<gene>
    <name evidence="2" type="ORF">ARMOST_19898</name>
</gene>
<proteinExistence type="predicted"/>
<accession>A0A284S5Y8</accession>
<feature type="compositionally biased region" description="Basic and acidic residues" evidence="1">
    <location>
        <begin position="96"/>
        <end position="109"/>
    </location>
</feature>